<sequence>MRAMRDVFTTVPPSLTHALVFCYCKEDDSLCHGLKSALSPQCVEGDNPTVSCLTIKTRCEANPCCRANYQRMLEYCHFDQNDCVGDYALCRNAFVGTFGTLLSTTCICEEAEPVKQDICLQYLRLITQNPCVEKASKSYFTDLTEQTKSGCFIPTSSSDVRNHGIMMPTGVYAKFSSQNSTRQKACLCSETGRFVDCFSFPANHISSCDQRNESQPVTSVTHTPTSQYGYEKSPCACVNGERFCINERTESVFNTPALDLPFLQVAYSEKEVALVNNESRRMITTSAILGRLEDVLKDILKAPNCYCTDYKEYRHVLEFSFTDNCTVYLVKLADMINTRNSLVQSDLLLSVLKLAVVMKEPTEYSESWAVGSRSSFKSAEIFSIFLVVLLLIIQTN</sequence>
<keyword evidence="4" id="KW-0732">Signal</keyword>
<evidence type="ECO:0000256" key="2">
    <source>
        <dbReference type="ARBA" id="ARBA00005961"/>
    </source>
</evidence>
<evidence type="ECO:0000313" key="9">
    <source>
        <dbReference type="EMBL" id="PIK39819.1"/>
    </source>
</evidence>
<keyword evidence="5" id="KW-0472">Membrane</keyword>
<dbReference type="GO" id="GO:0009897">
    <property type="term" value="C:external side of plasma membrane"/>
    <property type="evidence" value="ECO:0007669"/>
    <property type="project" value="TreeGrafter"/>
</dbReference>
<dbReference type="Pfam" id="PF02351">
    <property type="entry name" value="GDNF"/>
    <property type="match status" value="1"/>
</dbReference>
<evidence type="ECO:0000256" key="4">
    <source>
        <dbReference type="ARBA" id="ARBA00022729"/>
    </source>
</evidence>
<evidence type="ECO:0000256" key="6">
    <source>
        <dbReference type="ARBA" id="ARBA00023170"/>
    </source>
</evidence>
<name>A0A2G8JVR9_STIJA</name>
<dbReference type="GO" id="GO:0007169">
    <property type="term" value="P:cell surface receptor protein tyrosine kinase signaling pathway"/>
    <property type="evidence" value="ECO:0007669"/>
    <property type="project" value="UniProtKB-ARBA"/>
</dbReference>
<keyword evidence="6" id="KW-0675">Receptor</keyword>
<reference evidence="9 10" key="1">
    <citation type="journal article" date="2017" name="PLoS Biol.">
        <title>The sea cucumber genome provides insights into morphological evolution and visceral regeneration.</title>
        <authorList>
            <person name="Zhang X."/>
            <person name="Sun L."/>
            <person name="Yuan J."/>
            <person name="Sun Y."/>
            <person name="Gao Y."/>
            <person name="Zhang L."/>
            <person name="Li S."/>
            <person name="Dai H."/>
            <person name="Hamel J.F."/>
            <person name="Liu C."/>
            <person name="Yu Y."/>
            <person name="Liu S."/>
            <person name="Lin W."/>
            <person name="Guo K."/>
            <person name="Jin S."/>
            <person name="Xu P."/>
            <person name="Storey K.B."/>
            <person name="Huan P."/>
            <person name="Zhang T."/>
            <person name="Zhou Y."/>
            <person name="Zhang J."/>
            <person name="Lin C."/>
            <person name="Li X."/>
            <person name="Xing L."/>
            <person name="Huo D."/>
            <person name="Sun M."/>
            <person name="Wang L."/>
            <person name="Mercier A."/>
            <person name="Li F."/>
            <person name="Yang H."/>
            <person name="Xiang J."/>
        </authorList>
    </citation>
    <scope>NUCLEOTIDE SEQUENCE [LARGE SCALE GENOMIC DNA]</scope>
    <source>
        <strain evidence="9">Shaxun</strain>
        <tissue evidence="9">Muscle</tissue>
    </source>
</reference>
<dbReference type="SUPFAM" id="SSF110035">
    <property type="entry name" value="GDNF receptor-like"/>
    <property type="match status" value="1"/>
</dbReference>
<feature type="domain" description="GDNF/GAS1" evidence="8">
    <location>
        <begin position="52"/>
        <end position="131"/>
    </location>
</feature>
<dbReference type="InterPro" id="IPR016017">
    <property type="entry name" value="GDNF/GAS1"/>
</dbReference>
<comment type="subcellular location">
    <subcellularLocation>
        <location evidence="1">Cell membrane</location>
    </subcellularLocation>
</comment>
<evidence type="ECO:0000256" key="5">
    <source>
        <dbReference type="ARBA" id="ARBA00023136"/>
    </source>
</evidence>
<dbReference type="SMART" id="SM00907">
    <property type="entry name" value="GDNF"/>
    <property type="match status" value="1"/>
</dbReference>
<evidence type="ECO:0000313" key="10">
    <source>
        <dbReference type="Proteomes" id="UP000230750"/>
    </source>
</evidence>
<evidence type="ECO:0000259" key="8">
    <source>
        <dbReference type="SMART" id="SM00907"/>
    </source>
</evidence>
<keyword evidence="3" id="KW-1003">Cell membrane</keyword>
<gene>
    <name evidence="9" type="ORF">BSL78_23338</name>
</gene>
<keyword evidence="10" id="KW-1185">Reference proteome</keyword>
<dbReference type="PANTHER" id="PTHR10269:SF12">
    <property type="entry name" value="GLIAL CELL LINE-DERIVED NEUROTROPHIC FAMILY RECEPTOR-LIKE, ISOFORM E"/>
    <property type="match status" value="1"/>
</dbReference>
<dbReference type="Proteomes" id="UP000230750">
    <property type="component" value="Unassembled WGS sequence"/>
</dbReference>
<evidence type="ECO:0000256" key="7">
    <source>
        <dbReference type="ARBA" id="ARBA00023180"/>
    </source>
</evidence>
<dbReference type="EMBL" id="MRZV01001197">
    <property type="protein sequence ID" value="PIK39819.1"/>
    <property type="molecule type" value="Genomic_DNA"/>
</dbReference>
<dbReference type="PANTHER" id="PTHR10269">
    <property type="entry name" value="GDNF RECEPTOR ALPHA"/>
    <property type="match status" value="1"/>
</dbReference>
<dbReference type="InterPro" id="IPR003438">
    <property type="entry name" value="GDNF_rcpt"/>
</dbReference>
<evidence type="ECO:0000256" key="1">
    <source>
        <dbReference type="ARBA" id="ARBA00004236"/>
    </source>
</evidence>
<protein>
    <recommendedName>
        <fullName evidence="8">GDNF/GAS1 domain-containing protein</fullName>
    </recommendedName>
</protein>
<proteinExistence type="inferred from homology"/>
<keyword evidence="7" id="KW-0325">Glycoprotein</keyword>
<dbReference type="InterPro" id="IPR037193">
    <property type="entry name" value="GDNF_alpha"/>
</dbReference>
<dbReference type="OrthoDB" id="10047040at2759"/>
<organism evidence="9 10">
    <name type="scientific">Stichopus japonicus</name>
    <name type="common">Sea cucumber</name>
    <dbReference type="NCBI Taxonomy" id="307972"/>
    <lineage>
        <taxon>Eukaryota</taxon>
        <taxon>Metazoa</taxon>
        <taxon>Echinodermata</taxon>
        <taxon>Eleutherozoa</taxon>
        <taxon>Echinozoa</taxon>
        <taxon>Holothuroidea</taxon>
        <taxon>Aspidochirotacea</taxon>
        <taxon>Aspidochirotida</taxon>
        <taxon>Stichopodidae</taxon>
        <taxon>Apostichopus</taxon>
    </lineage>
</organism>
<dbReference type="AlphaFoldDB" id="A0A2G8JVR9"/>
<evidence type="ECO:0000256" key="3">
    <source>
        <dbReference type="ARBA" id="ARBA00022475"/>
    </source>
</evidence>
<comment type="caution">
    <text evidence="9">The sequence shown here is derived from an EMBL/GenBank/DDBJ whole genome shotgun (WGS) entry which is preliminary data.</text>
</comment>
<dbReference type="GO" id="GO:0007399">
    <property type="term" value="P:nervous system development"/>
    <property type="evidence" value="ECO:0007669"/>
    <property type="project" value="TreeGrafter"/>
</dbReference>
<dbReference type="STRING" id="307972.A0A2G8JVR9"/>
<comment type="similarity">
    <text evidence="2">Belongs to the GDNFR family.</text>
</comment>
<dbReference type="GO" id="GO:0043235">
    <property type="term" value="C:receptor complex"/>
    <property type="evidence" value="ECO:0007669"/>
    <property type="project" value="TreeGrafter"/>
</dbReference>
<dbReference type="GO" id="GO:0038023">
    <property type="term" value="F:signaling receptor activity"/>
    <property type="evidence" value="ECO:0007669"/>
    <property type="project" value="InterPro"/>
</dbReference>
<accession>A0A2G8JVR9</accession>